<dbReference type="EMBL" id="VOLT01000008">
    <property type="protein sequence ID" value="TWX66333.1"/>
    <property type="molecule type" value="Genomic_DNA"/>
</dbReference>
<comment type="caution">
    <text evidence="3">The sequence shown here is derived from an EMBL/GenBank/DDBJ whole genome shotgun (WGS) entry which is preliminary data.</text>
</comment>
<protein>
    <submittedName>
        <fullName evidence="3">FAD-dependent oxidoreductase</fullName>
    </submittedName>
</protein>
<organism evidence="3 4">
    <name type="scientific">Colwellia demingiae</name>
    <dbReference type="NCBI Taxonomy" id="89401"/>
    <lineage>
        <taxon>Bacteria</taxon>
        <taxon>Pseudomonadati</taxon>
        <taxon>Pseudomonadota</taxon>
        <taxon>Gammaproteobacteria</taxon>
        <taxon>Alteromonadales</taxon>
        <taxon>Colwelliaceae</taxon>
        <taxon>Colwellia</taxon>
    </lineage>
</organism>
<dbReference type="SUPFAM" id="SSF51905">
    <property type="entry name" value="FAD/NAD(P)-binding domain"/>
    <property type="match status" value="1"/>
</dbReference>
<dbReference type="Proteomes" id="UP000321822">
    <property type="component" value="Unassembled WGS sequence"/>
</dbReference>
<dbReference type="InterPro" id="IPR036188">
    <property type="entry name" value="FAD/NAD-bd_sf"/>
</dbReference>
<name>A0A5C6QC68_9GAMM</name>
<evidence type="ECO:0000313" key="3">
    <source>
        <dbReference type="EMBL" id="TWX66333.1"/>
    </source>
</evidence>
<dbReference type="GO" id="GO:0016491">
    <property type="term" value="F:oxidoreductase activity"/>
    <property type="evidence" value="ECO:0007669"/>
    <property type="project" value="UniProtKB-KW"/>
</dbReference>
<reference evidence="3 4" key="1">
    <citation type="submission" date="2019-07" db="EMBL/GenBank/DDBJ databases">
        <title>Genomes of sea-ice associated Colwellia species.</title>
        <authorList>
            <person name="Bowman J.P."/>
        </authorList>
    </citation>
    <scope>NUCLEOTIDE SEQUENCE [LARGE SCALE GENOMIC DNA]</scope>
    <source>
        <strain evidence="3 4">ACAM 459</strain>
    </source>
</reference>
<dbReference type="Pfam" id="PF01266">
    <property type="entry name" value="DAO"/>
    <property type="match status" value="1"/>
</dbReference>
<dbReference type="InterPro" id="IPR006076">
    <property type="entry name" value="FAD-dep_OxRdtase"/>
</dbReference>
<evidence type="ECO:0000313" key="4">
    <source>
        <dbReference type="Proteomes" id="UP000321822"/>
    </source>
</evidence>
<dbReference type="AlphaFoldDB" id="A0A5C6QC68"/>
<proteinExistence type="predicted"/>
<gene>
    <name evidence="3" type="ORF">ESZ36_15825</name>
</gene>
<keyword evidence="1" id="KW-0560">Oxidoreductase</keyword>
<accession>A0A5C6QC68</accession>
<dbReference type="Gene3D" id="3.50.50.60">
    <property type="entry name" value="FAD/NAD(P)-binding domain"/>
    <property type="match status" value="1"/>
</dbReference>
<dbReference type="RefSeq" id="WP_146789655.1">
    <property type="nucleotide sequence ID" value="NZ_VOLT01000008.1"/>
</dbReference>
<evidence type="ECO:0000259" key="2">
    <source>
        <dbReference type="Pfam" id="PF01266"/>
    </source>
</evidence>
<sequence length="495" mass="54768">MNKTSDFYQPLLNSNAKIAIIGGGVAGSTIALRFAELGLDTTLIEKGPSLVNGPPICHLHAGGNLYREICDEQCLTLLKQSIDTVKVYPQSVNIRPTVIALPKTDNGQPEDLLPRLEKLRAKYSELVAQDSRNKVLGEPENYFRFYSRSELDALLDLPLPKTAKNDSDWLIAFAQHVDLESLKFPVLLVQEYGLSAFRFAAIASLAIESLPSCHLQSNNQVVAIVQQENSLGWQVSTQALPQHQQSPTIIHQHFDYVINACGFKSGEIDDMVSAKRKRMVEFKAAYVAHWPQCQGLWPEIVFYGERGTPQGMAQLTPYPDGYFQLHGMTQDITLFDQGLVASSLESAQPQLAQRFIEKIEKQWPEQLVNNRTLGSIEHIAQFISAFSSAEVAAKPLFGAQQIPGEDADLRAADVSFYGQHYARAEIVKASSALAAGDAILQNLVDCGLIAASELGCYLTEHYFPVSQQCSEIEVTERAMMLAKQREYPIALAKNL</sequence>
<dbReference type="OrthoDB" id="1401001at2"/>
<keyword evidence="4" id="KW-1185">Reference proteome</keyword>
<feature type="domain" description="FAD dependent oxidoreductase" evidence="2">
    <location>
        <begin position="17"/>
        <end position="49"/>
    </location>
</feature>
<evidence type="ECO:0000256" key="1">
    <source>
        <dbReference type="ARBA" id="ARBA00023002"/>
    </source>
</evidence>